<reference evidence="28 29" key="1">
    <citation type="journal article" date="2013" name="Front. Microbiol.">
        <title>Comparative genomic analyses of the cyanobacterium, Lyngbya aestuarii BL J, a powerful hydrogen producer.</title>
        <authorList>
            <person name="Kothari A."/>
            <person name="Vaughn M."/>
            <person name="Garcia-Pichel F."/>
        </authorList>
    </citation>
    <scope>NUCLEOTIDE SEQUENCE [LARGE SCALE GENOMIC DNA]</scope>
    <source>
        <strain evidence="28 29">BL J</strain>
    </source>
</reference>
<feature type="domain" description="Response regulatory" evidence="27">
    <location>
        <begin position="790"/>
        <end position="911"/>
    </location>
</feature>
<dbReference type="InterPro" id="IPR003018">
    <property type="entry name" value="GAF"/>
</dbReference>
<feature type="transmembrane region" description="Helical" evidence="24">
    <location>
        <begin position="38"/>
        <end position="60"/>
    </location>
</feature>
<feature type="coiled-coil region" evidence="23">
    <location>
        <begin position="517"/>
        <end position="544"/>
    </location>
</feature>
<dbReference type="InterPro" id="IPR016132">
    <property type="entry name" value="Phyto_chromo_attachment"/>
</dbReference>
<feature type="domain" description="Phytochrome chromophore attachment site" evidence="25">
    <location>
        <begin position="339"/>
        <end position="503"/>
    </location>
</feature>
<evidence type="ECO:0000256" key="17">
    <source>
        <dbReference type="ARBA" id="ARBA00023012"/>
    </source>
</evidence>
<dbReference type="SUPFAM" id="SSF47384">
    <property type="entry name" value="Homodimeric domain of signal transducing histidine kinase"/>
    <property type="match status" value="1"/>
</dbReference>
<dbReference type="GO" id="GO:0000155">
    <property type="term" value="F:phosphorelay sensor kinase activity"/>
    <property type="evidence" value="ECO:0007669"/>
    <property type="project" value="InterPro"/>
</dbReference>
<evidence type="ECO:0000256" key="3">
    <source>
        <dbReference type="ARBA" id="ARBA00004477"/>
    </source>
</evidence>
<dbReference type="AlphaFoldDB" id="U7QPL2"/>
<comment type="caution">
    <text evidence="28">The sequence shown here is derived from an EMBL/GenBank/DDBJ whole genome shotgun (WGS) entry which is preliminary data.</text>
</comment>
<evidence type="ECO:0000256" key="11">
    <source>
        <dbReference type="ARBA" id="ARBA00022745"/>
    </source>
</evidence>
<dbReference type="Pfam" id="PF00512">
    <property type="entry name" value="HisKA"/>
    <property type="match status" value="1"/>
</dbReference>
<feature type="modified residue" description="4-aspartylphosphate" evidence="22">
    <location>
        <position position="839"/>
    </location>
</feature>
<dbReference type="PROSITE" id="PS50046">
    <property type="entry name" value="PHYTOCHROME_2"/>
    <property type="match status" value="1"/>
</dbReference>
<dbReference type="Pfam" id="PF25487">
    <property type="entry name" value="ETR1_N"/>
    <property type="match status" value="1"/>
</dbReference>
<evidence type="ECO:0000259" key="26">
    <source>
        <dbReference type="PROSITE" id="PS50109"/>
    </source>
</evidence>
<dbReference type="InterPro" id="IPR001789">
    <property type="entry name" value="Sig_transdc_resp-reg_receiver"/>
</dbReference>
<keyword evidence="15 24" id="KW-1133">Transmembrane helix</keyword>
<evidence type="ECO:0000256" key="22">
    <source>
        <dbReference type="PROSITE-ProRule" id="PRU00169"/>
    </source>
</evidence>
<dbReference type="InterPro" id="IPR003594">
    <property type="entry name" value="HATPase_dom"/>
</dbReference>
<dbReference type="GO" id="GO:0005524">
    <property type="term" value="F:ATP binding"/>
    <property type="evidence" value="ECO:0007669"/>
    <property type="project" value="UniProtKB-KW"/>
</dbReference>
<dbReference type="PANTHER" id="PTHR45339:SF1">
    <property type="entry name" value="HYBRID SIGNAL TRANSDUCTION HISTIDINE KINASE J"/>
    <property type="match status" value="1"/>
</dbReference>
<keyword evidence="12 28" id="KW-0418">Kinase</keyword>
<dbReference type="FunFam" id="1.10.287.130:FF:000038">
    <property type="entry name" value="Sensory transduction histidine kinase"/>
    <property type="match status" value="1"/>
</dbReference>
<comment type="cofactor">
    <cofactor evidence="2">
        <name>Cu cation</name>
        <dbReference type="ChEBI" id="CHEBI:23378"/>
    </cofactor>
</comment>
<evidence type="ECO:0000256" key="21">
    <source>
        <dbReference type="ARBA" id="ARBA00074306"/>
    </source>
</evidence>
<dbReference type="InterPro" id="IPR004358">
    <property type="entry name" value="Sig_transdc_His_kin-like_C"/>
</dbReference>
<dbReference type="Gene3D" id="3.40.50.2300">
    <property type="match status" value="1"/>
</dbReference>
<sequence>MGLHLVSDALIAIAYFSIPAMLIYFVRKRSDLPFSSVFVLFSAFIILCGIGHLLDIWTLWYPYYWISGLERALTAFVSVYTALQLVELLPKFLALRSPEQLEILNIQLEQEIAERQQIDETLQSILSGTASVTGEDFFPALVENLATALNVPYVFVCEKVNEPRQGLRSVAFWSGDHLSNNFEYNNETPCNIVIKTQQLCYYPKDLQQFFPNNSLLKQLNADSYMGVPLFDNDQKVIGNLSILDVNPLKTDKRTRAIMSVFAARAATELQRKWAEEDKRRAYEQLEFRVEERTAELVAANTTLETEIRERIAVEAAIQLMVQREKATTHIISKMRQTLDLETIFQVTTAELRQAIACDRVLIYRFNSDWSGNIVSESVAPGWKRLFHTQANTPELTQITVNQDNCAAAKFQGSDGLIQDTYLQNNQGGIDRIKNNYCWVPDIYQAGFDACYIGFLEQLKARSYTITPIFCGDKLWGMLGVYQNSNPRAWQEKEVKIITQISNQLGVAVQQAELFAHTQHQAEELKQAKETADAANQAKSEFLANMSHELRTPLNAILGFTQLMQRDASLKAEHQQYIKIVNKSGEHLLGLINDVLELSKIEAGRTTLNETEFDLYQLLCSLETMLKLKAQAKKLSLKFEIDSQIPPFIKNDESKLRQVLINLLGNAIKFTNKGHVTLRVRHHKSEQLNTLIFAVEDTGPGISPEEIQDLFKAFKQTKIGRESQEGTGLGLRISQNFVQMMGGKITIESEVGKGSCFSFVLPISVVETTPTVPSPDISQVSGLALGQPNYRILIVEDHPVNRLLLLTLLSEIGFDVKVAEQGQEGIKIWQEWHPNLIFMDMQMPIMNGYEATQKIREFEKEFTPDSPHIPIIAITASTFSEQRDQCLTLGCDDFISKPFQREELLEILSLYLGAEYCYNQTEKDQIESTSESTQNQSDHPLKRTDFAIMSSEWIDQFYQAAAQGSDDICLNLIKQIPSEHSVLIQELAALVESYQFDEIMLLIHS</sequence>
<keyword evidence="23" id="KW-0175">Coiled coil</keyword>
<dbReference type="PATRIC" id="fig|1348334.3.peg.636"/>
<feature type="domain" description="Histidine kinase" evidence="26">
    <location>
        <begin position="544"/>
        <end position="764"/>
    </location>
</feature>
<keyword evidence="20" id="KW-0131">Cell cycle</keyword>
<evidence type="ECO:0000256" key="20">
    <source>
        <dbReference type="ARBA" id="ARBA00023306"/>
    </source>
</evidence>
<dbReference type="InterPro" id="IPR036097">
    <property type="entry name" value="HisK_dim/P_sf"/>
</dbReference>
<dbReference type="SMART" id="SM00387">
    <property type="entry name" value="HATPase_c"/>
    <property type="match status" value="1"/>
</dbReference>
<dbReference type="Pfam" id="PF02518">
    <property type="entry name" value="HATPase_c"/>
    <property type="match status" value="1"/>
</dbReference>
<dbReference type="PROSITE" id="PS50109">
    <property type="entry name" value="HIS_KIN"/>
    <property type="match status" value="1"/>
</dbReference>
<dbReference type="FunFam" id="3.30.565.10:FF:000010">
    <property type="entry name" value="Sensor histidine kinase RcsC"/>
    <property type="match status" value="1"/>
</dbReference>
<dbReference type="SUPFAM" id="SSF52172">
    <property type="entry name" value="CheY-like"/>
    <property type="match status" value="1"/>
</dbReference>
<keyword evidence="7 22" id="KW-0597">Phosphoprotein</keyword>
<dbReference type="SUPFAM" id="SSF55781">
    <property type="entry name" value="GAF domain-like"/>
    <property type="match status" value="2"/>
</dbReference>
<dbReference type="GO" id="GO:0016020">
    <property type="term" value="C:membrane"/>
    <property type="evidence" value="ECO:0007669"/>
    <property type="project" value="UniProtKB-SubCell"/>
</dbReference>
<dbReference type="EMBL" id="AUZM01000004">
    <property type="protein sequence ID" value="ERT09227.1"/>
    <property type="molecule type" value="Genomic_DNA"/>
</dbReference>
<dbReference type="Proteomes" id="UP000017127">
    <property type="component" value="Unassembled WGS sequence"/>
</dbReference>
<dbReference type="Gene3D" id="1.10.287.130">
    <property type="match status" value="1"/>
</dbReference>
<evidence type="ECO:0000256" key="13">
    <source>
        <dbReference type="ARBA" id="ARBA00022824"/>
    </source>
</evidence>
<dbReference type="InterPro" id="IPR036890">
    <property type="entry name" value="HATPase_C_sf"/>
</dbReference>
<evidence type="ECO:0000256" key="19">
    <source>
        <dbReference type="ARBA" id="ARBA00023157"/>
    </source>
</evidence>
<protein>
    <recommendedName>
        <fullName evidence="21">Circadian input-output histidine kinase CikA</fullName>
        <ecNumber evidence="6">2.7.13.3</ecNumber>
    </recommendedName>
</protein>
<keyword evidence="13" id="KW-0256">Endoplasmic reticulum</keyword>
<keyword evidence="29" id="KW-1185">Reference proteome</keyword>
<dbReference type="InterPro" id="IPR003661">
    <property type="entry name" value="HisK_dim/P_dom"/>
</dbReference>
<evidence type="ECO:0000256" key="6">
    <source>
        <dbReference type="ARBA" id="ARBA00012438"/>
    </source>
</evidence>
<evidence type="ECO:0000313" key="28">
    <source>
        <dbReference type="EMBL" id="ERT09227.1"/>
    </source>
</evidence>
<evidence type="ECO:0000256" key="7">
    <source>
        <dbReference type="ARBA" id="ARBA00022553"/>
    </source>
</evidence>
<comment type="subcellular location">
    <subcellularLocation>
        <location evidence="3">Endoplasmic reticulum membrane</location>
        <topology evidence="3">Multi-pass membrane protein</topology>
    </subcellularLocation>
</comment>
<dbReference type="PRINTS" id="PR00344">
    <property type="entry name" value="BCTRLSENSOR"/>
</dbReference>
<keyword evidence="9 24" id="KW-0812">Transmembrane</keyword>
<comment type="similarity">
    <text evidence="4">In the N-terminal section; belongs to the phytochrome family.</text>
</comment>
<keyword evidence="14" id="KW-0067">ATP-binding</keyword>
<dbReference type="SMART" id="SM00065">
    <property type="entry name" value="GAF"/>
    <property type="match status" value="2"/>
</dbReference>
<dbReference type="SMART" id="SM00388">
    <property type="entry name" value="HisKA"/>
    <property type="match status" value="1"/>
</dbReference>
<keyword evidence="17" id="KW-0902">Two-component regulatory system</keyword>
<dbReference type="CDD" id="cd00082">
    <property type="entry name" value="HisKA"/>
    <property type="match status" value="1"/>
</dbReference>
<evidence type="ECO:0000256" key="9">
    <source>
        <dbReference type="ARBA" id="ARBA00022692"/>
    </source>
</evidence>
<evidence type="ECO:0000256" key="8">
    <source>
        <dbReference type="ARBA" id="ARBA00022679"/>
    </source>
</evidence>
<dbReference type="InterPro" id="IPR058544">
    <property type="entry name" value="ETR1_N"/>
</dbReference>
<dbReference type="SMART" id="SM00448">
    <property type="entry name" value="REC"/>
    <property type="match status" value="1"/>
</dbReference>
<dbReference type="PANTHER" id="PTHR45339">
    <property type="entry name" value="HYBRID SIGNAL TRANSDUCTION HISTIDINE KINASE J"/>
    <property type="match status" value="1"/>
</dbReference>
<keyword evidence="10" id="KW-0547">Nucleotide-binding</keyword>
<evidence type="ECO:0000256" key="5">
    <source>
        <dbReference type="ARBA" id="ARBA00009842"/>
    </source>
</evidence>
<evidence type="ECO:0000259" key="27">
    <source>
        <dbReference type="PROSITE" id="PS50110"/>
    </source>
</evidence>
<feature type="transmembrane region" description="Helical" evidence="24">
    <location>
        <begin position="6"/>
        <end position="26"/>
    </location>
</feature>
<evidence type="ECO:0000313" key="29">
    <source>
        <dbReference type="Proteomes" id="UP000017127"/>
    </source>
</evidence>
<comment type="catalytic activity">
    <reaction evidence="1">
        <text>ATP + protein L-histidine = ADP + protein N-phospho-L-histidine.</text>
        <dbReference type="EC" id="2.7.13.3"/>
    </reaction>
</comment>
<keyword evidence="8" id="KW-0808">Transferase</keyword>
<keyword evidence="18 24" id="KW-0472">Membrane</keyword>
<keyword evidence="19" id="KW-1015">Disulfide bond</keyword>
<evidence type="ECO:0000256" key="14">
    <source>
        <dbReference type="ARBA" id="ARBA00022840"/>
    </source>
</evidence>
<gene>
    <name evidence="28" type="ORF">M595_0648</name>
</gene>
<evidence type="ECO:0000256" key="24">
    <source>
        <dbReference type="SAM" id="Phobius"/>
    </source>
</evidence>
<keyword evidence="16" id="KW-0186">Copper</keyword>
<comment type="similarity">
    <text evidence="5">Belongs to the ethylene receptor family.</text>
</comment>
<dbReference type="Gene3D" id="3.30.565.10">
    <property type="entry name" value="Histidine kinase-like ATPase, C-terminal domain"/>
    <property type="match status" value="1"/>
</dbReference>
<evidence type="ECO:0000256" key="12">
    <source>
        <dbReference type="ARBA" id="ARBA00022777"/>
    </source>
</evidence>
<evidence type="ECO:0000256" key="4">
    <source>
        <dbReference type="ARBA" id="ARBA00006402"/>
    </source>
</evidence>
<dbReference type="CDD" id="cd16922">
    <property type="entry name" value="HATPase_EvgS-ArcB-TorS-like"/>
    <property type="match status" value="1"/>
</dbReference>
<dbReference type="Pfam" id="PF01590">
    <property type="entry name" value="GAF"/>
    <property type="match status" value="2"/>
</dbReference>
<dbReference type="InterPro" id="IPR005467">
    <property type="entry name" value="His_kinase_dom"/>
</dbReference>
<dbReference type="SUPFAM" id="SSF55874">
    <property type="entry name" value="ATPase domain of HSP90 chaperone/DNA topoisomerase II/histidine kinase"/>
    <property type="match status" value="1"/>
</dbReference>
<dbReference type="InterPro" id="IPR011006">
    <property type="entry name" value="CheY-like_superfamily"/>
</dbReference>
<dbReference type="PROSITE" id="PS50110">
    <property type="entry name" value="RESPONSE_REGULATORY"/>
    <property type="match status" value="1"/>
</dbReference>
<evidence type="ECO:0000256" key="1">
    <source>
        <dbReference type="ARBA" id="ARBA00000085"/>
    </source>
</evidence>
<evidence type="ECO:0000256" key="23">
    <source>
        <dbReference type="SAM" id="Coils"/>
    </source>
</evidence>
<evidence type="ECO:0000259" key="25">
    <source>
        <dbReference type="PROSITE" id="PS50046"/>
    </source>
</evidence>
<evidence type="ECO:0000256" key="2">
    <source>
        <dbReference type="ARBA" id="ARBA00001935"/>
    </source>
</evidence>
<keyword evidence="11" id="KW-0936">Ethylene signaling pathway</keyword>
<evidence type="ECO:0000256" key="15">
    <source>
        <dbReference type="ARBA" id="ARBA00022989"/>
    </source>
</evidence>
<dbReference type="CDD" id="cd17546">
    <property type="entry name" value="REC_hyHK_CKI1_RcsC-like"/>
    <property type="match status" value="1"/>
</dbReference>
<name>U7QPL2_9CYAN</name>
<evidence type="ECO:0000256" key="10">
    <source>
        <dbReference type="ARBA" id="ARBA00022741"/>
    </source>
</evidence>
<dbReference type="InterPro" id="IPR029016">
    <property type="entry name" value="GAF-like_dom_sf"/>
</dbReference>
<dbReference type="EC" id="2.7.13.3" evidence="6"/>
<organism evidence="28 29">
    <name type="scientific">Lyngbya aestuarii BL J</name>
    <dbReference type="NCBI Taxonomy" id="1348334"/>
    <lineage>
        <taxon>Bacteria</taxon>
        <taxon>Bacillati</taxon>
        <taxon>Cyanobacteriota</taxon>
        <taxon>Cyanophyceae</taxon>
        <taxon>Oscillatoriophycideae</taxon>
        <taxon>Oscillatoriales</taxon>
        <taxon>Microcoleaceae</taxon>
        <taxon>Lyngbya</taxon>
    </lineage>
</organism>
<accession>U7QPL2</accession>
<evidence type="ECO:0000256" key="18">
    <source>
        <dbReference type="ARBA" id="ARBA00023136"/>
    </source>
</evidence>
<dbReference type="Pfam" id="PF00072">
    <property type="entry name" value="Response_reg"/>
    <property type="match status" value="1"/>
</dbReference>
<proteinExistence type="inferred from homology"/>
<dbReference type="Gene3D" id="3.30.450.40">
    <property type="match status" value="2"/>
</dbReference>
<evidence type="ECO:0000256" key="16">
    <source>
        <dbReference type="ARBA" id="ARBA00023008"/>
    </source>
</evidence>